<dbReference type="InterPro" id="IPR008921">
    <property type="entry name" value="DNA_pol3_clamp-load_cplx_C"/>
</dbReference>
<dbReference type="AlphaFoldDB" id="A0A2A2EES5"/>
<dbReference type="GO" id="GO:0003887">
    <property type="term" value="F:DNA-directed DNA polymerase activity"/>
    <property type="evidence" value="ECO:0007669"/>
    <property type="project" value="UniProtKB-KW"/>
</dbReference>
<comment type="catalytic activity">
    <reaction evidence="7">
        <text>DNA(n) + a 2'-deoxyribonucleoside 5'-triphosphate = DNA(n+1) + diphosphate</text>
        <dbReference type="Rhea" id="RHEA:22508"/>
        <dbReference type="Rhea" id="RHEA-COMP:17339"/>
        <dbReference type="Rhea" id="RHEA-COMP:17340"/>
        <dbReference type="ChEBI" id="CHEBI:33019"/>
        <dbReference type="ChEBI" id="CHEBI:61560"/>
        <dbReference type="ChEBI" id="CHEBI:173112"/>
        <dbReference type="EC" id="2.7.7.7"/>
    </reaction>
</comment>
<proteinExistence type="inferred from homology"/>
<feature type="domain" description="DNA polymerase III delta subunit-like C-terminal" evidence="8">
    <location>
        <begin position="226"/>
        <end position="333"/>
    </location>
</feature>
<name>A0A2A2EES5_9BIFI</name>
<evidence type="ECO:0000256" key="3">
    <source>
        <dbReference type="ARBA" id="ARBA00022695"/>
    </source>
</evidence>
<protein>
    <recommendedName>
        <fullName evidence="1">DNA-directed DNA polymerase</fullName>
        <ecNumber evidence="1">2.7.7.7</ecNumber>
    </recommendedName>
</protein>
<dbReference type="EMBL" id="MVOH01000014">
    <property type="protein sequence ID" value="PAU67521.1"/>
    <property type="molecule type" value="Genomic_DNA"/>
</dbReference>
<dbReference type="InterPro" id="IPR005790">
    <property type="entry name" value="DNA_polIII_delta"/>
</dbReference>
<evidence type="ECO:0000256" key="1">
    <source>
        <dbReference type="ARBA" id="ARBA00012417"/>
    </source>
</evidence>
<evidence type="ECO:0000256" key="6">
    <source>
        <dbReference type="ARBA" id="ARBA00034754"/>
    </source>
</evidence>
<gene>
    <name evidence="9" type="ORF">B1526_1244</name>
</gene>
<keyword evidence="3" id="KW-0548">Nucleotidyltransferase</keyword>
<dbReference type="GO" id="GO:0003677">
    <property type="term" value="F:DNA binding"/>
    <property type="evidence" value="ECO:0007669"/>
    <property type="project" value="InterPro"/>
</dbReference>
<dbReference type="Proteomes" id="UP000218399">
    <property type="component" value="Unassembled WGS sequence"/>
</dbReference>
<dbReference type="NCBIfam" id="TIGR01128">
    <property type="entry name" value="holA"/>
    <property type="match status" value="1"/>
</dbReference>
<dbReference type="PANTHER" id="PTHR34388">
    <property type="entry name" value="DNA POLYMERASE III SUBUNIT DELTA"/>
    <property type="match status" value="1"/>
</dbReference>
<keyword evidence="2" id="KW-0808">Transferase</keyword>
<dbReference type="GO" id="GO:0006261">
    <property type="term" value="P:DNA-templated DNA replication"/>
    <property type="evidence" value="ECO:0007669"/>
    <property type="project" value="TreeGrafter"/>
</dbReference>
<comment type="caution">
    <text evidence="9">The sequence shown here is derived from an EMBL/GenBank/DDBJ whole genome shotgun (WGS) entry which is preliminary data.</text>
</comment>
<keyword evidence="5" id="KW-0239">DNA-directed DNA polymerase</keyword>
<keyword evidence="10" id="KW-1185">Reference proteome</keyword>
<reference evidence="9 10" key="1">
    <citation type="journal article" date="2017" name="ISME J.">
        <title>Unveiling bifidobacterial biogeography across the mammalian branch of the tree of life.</title>
        <authorList>
            <person name="Milani C."/>
            <person name="Mangifesta M."/>
            <person name="Mancabelli L."/>
            <person name="Lugli G.A."/>
            <person name="James K."/>
            <person name="Duranti S."/>
            <person name="Turroni F."/>
            <person name="Ferrario C."/>
            <person name="Ossiprandi M.C."/>
            <person name="van Sinderen D."/>
            <person name="Ventura M."/>
        </authorList>
    </citation>
    <scope>NUCLEOTIDE SEQUENCE [LARGE SCALE GENOMIC DNA]</scope>
    <source>
        <strain evidence="10">Ham19E</strain>
    </source>
</reference>
<evidence type="ECO:0000256" key="4">
    <source>
        <dbReference type="ARBA" id="ARBA00022705"/>
    </source>
</evidence>
<accession>A0A2A2EES5</accession>
<dbReference type="SUPFAM" id="SSF48019">
    <property type="entry name" value="post-AAA+ oligomerization domain-like"/>
    <property type="match status" value="1"/>
</dbReference>
<dbReference type="InterPro" id="IPR048466">
    <property type="entry name" value="DNA_pol3_delta-like_C"/>
</dbReference>
<evidence type="ECO:0000256" key="2">
    <source>
        <dbReference type="ARBA" id="ARBA00022679"/>
    </source>
</evidence>
<evidence type="ECO:0000259" key="8">
    <source>
        <dbReference type="Pfam" id="PF21694"/>
    </source>
</evidence>
<sequence length="344" mass="37235">MGKGAMTMIVQRCAHIGTMGVNNDANCVIVFGGIEYLNEREARADIRHWLDNHRDADFIELDARTTEGYDFDEAVSPSLLSDRAGVLLTHLEDADEPLAKTLVSYVKATEGDPNASAVIMRHAGGNKGKRLVDDLKRAGAAMQKVDDIKALREKGGVRNFTIGEFERRGRRVEPQAAEQLAAVYGEGNFGELCAMVGQLCMDFTDDPITLDEVNQYMIANPQVTGFNVADAALAGQGAQAVVMLRSALVQGVDPIALVGALAMKLRSLAKASAVRAGTITDAEAKMPPWLIRKTQRQLAGWSSQSLGRCVRRLAWADEQCKTTGSDPAYALERCVELIANKGVE</sequence>
<evidence type="ECO:0000313" key="9">
    <source>
        <dbReference type="EMBL" id="PAU67521.1"/>
    </source>
</evidence>
<organism evidence="9 10">
    <name type="scientific">Bifidobacterium criceti</name>
    <dbReference type="NCBI Taxonomy" id="1960969"/>
    <lineage>
        <taxon>Bacteria</taxon>
        <taxon>Bacillati</taxon>
        <taxon>Actinomycetota</taxon>
        <taxon>Actinomycetes</taxon>
        <taxon>Bifidobacteriales</taxon>
        <taxon>Bifidobacteriaceae</taxon>
        <taxon>Bifidobacterium</taxon>
    </lineage>
</organism>
<dbReference type="GO" id="GO:0009360">
    <property type="term" value="C:DNA polymerase III complex"/>
    <property type="evidence" value="ECO:0007669"/>
    <property type="project" value="TreeGrafter"/>
</dbReference>
<dbReference type="PANTHER" id="PTHR34388:SF1">
    <property type="entry name" value="DNA POLYMERASE III SUBUNIT DELTA"/>
    <property type="match status" value="1"/>
</dbReference>
<comment type="similarity">
    <text evidence="6">Belongs to the DNA polymerase HolA subunit family.</text>
</comment>
<evidence type="ECO:0000313" key="10">
    <source>
        <dbReference type="Proteomes" id="UP000218399"/>
    </source>
</evidence>
<dbReference type="EC" id="2.7.7.7" evidence="1"/>
<dbReference type="Gene3D" id="1.20.272.10">
    <property type="match status" value="1"/>
</dbReference>
<evidence type="ECO:0000256" key="5">
    <source>
        <dbReference type="ARBA" id="ARBA00022932"/>
    </source>
</evidence>
<evidence type="ECO:0000256" key="7">
    <source>
        <dbReference type="ARBA" id="ARBA00049244"/>
    </source>
</evidence>
<dbReference type="Pfam" id="PF21694">
    <property type="entry name" value="DNA_pol3_delta_C"/>
    <property type="match status" value="1"/>
</dbReference>
<keyword evidence="4" id="KW-0235">DNA replication</keyword>